<keyword evidence="4" id="KW-0862">Zinc</keyword>
<dbReference type="PROSITE" id="PS00518">
    <property type="entry name" value="ZF_RING_1"/>
    <property type="match status" value="1"/>
</dbReference>
<dbReference type="PANTHER" id="PTHR45865:SF1">
    <property type="entry name" value="E3 UBIQUITIN-PROTEIN LIGASE SHPRH"/>
    <property type="match status" value="1"/>
</dbReference>
<dbReference type="SMART" id="SM00184">
    <property type="entry name" value="RING"/>
    <property type="match status" value="1"/>
</dbReference>
<dbReference type="PANTHER" id="PTHR45865">
    <property type="entry name" value="E3 UBIQUITIN-PROTEIN LIGASE SHPRH FAMILY MEMBER"/>
    <property type="match status" value="1"/>
</dbReference>
<dbReference type="GO" id="GO:0008270">
    <property type="term" value="F:zinc ion binding"/>
    <property type="evidence" value="ECO:0007669"/>
    <property type="project" value="UniProtKB-KW"/>
</dbReference>
<dbReference type="InterPro" id="IPR001650">
    <property type="entry name" value="Helicase_C-like"/>
</dbReference>
<dbReference type="Pfam" id="PF00271">
    <property type="entry name" value="Helicase_C"/>
    <property type="match status" value="1"/>
</dbReference>
<dbReference type="Pfam" id="PF21324">
    <property type="entry name" value="SHPRH_helical-2nd"/>
    <property type="match status" value="1"/>
</dbReference>
<accession>A0AAW2HXV0</accession>
<dbReference type="GO" id="GO:0000209">
    <property type="term" value="P:protein polyubiquitination"/>
    <property type="evidence" value="ECO:0007669"/>
    <property type="project" value="TreeGrafter"/>
</dbReference>
<gene>
    <name evidence="8" type="ORF">PYX00_006830</name>
</gene>
<dbReference type="InterPro" id="IPR048695">
    <property type="entry name" value="SHPRH_helical_2nd"/>
</dbReference>
<dbReference type="SMART" id="SM00490">
    <property type="entry name" value="HELICc"/>
    <property type="match status" value="1"/>
</dbReference>
<evidence type="ECO:0000256" key="5">
    <source>
        <dbReference type="PROSITE-ProRule" id="PRU00175"/>
    </source>
</evidence>
<dbReference type="InterPro" id="IPR048686">
    <property type="entry name" value="SHPRH_helical_1st"/>
</dbReference>
<dbReference type="SMART" id="SM00487">
    <property type="entry name" value="DEXDc"/>
    <property type="match status" value="1"/>
</dbReference>
<evidence type="ECO:0000256" key="4">
    <source>
        <dbReference type="ARBA" id="ARBA00022833"/>
    </source>
</evidence>
<evidence type="ECO:0000259" key="7">
    <source>
        <dbReference type="PROSITE" id="PS51194"/>
    </source>
</evidence>
<comment type="caution">
    <text evidence="8">The sequence shown here is derived from an EMBL/GenBank/DDBJ whole genome shotgun (WGS) entry which is preliminary data.</text>
</comment>
<keyword evidence="1" id="KW-0479">Metal-binding</keyword>
<dbReference type="SUPFAM" id="SSF52540">
    <property type="entry name" value="P-loop containing nucleoside triphosphate hydrolases"/>
    <property type="match status" value="2"/>
</dbReference>
<evidence type="ECO:0000256" key="3">
    <source>
        <dbReference type="ARBA" id="ARBA00022801"/>
    </source>
</evidence>
<dbReference type="InterPro" id="IPR000330">
    <property type="entry name" value="SNF2_N"/>
</dbReference>
<dbReference type="GO" id="GO:0061630">
    <property type="term" value="F:ubiquitin protein ligase activity"/>
    <property type="evidence" value="ECO:0007669"/>
    <property type="project" value="TreeGrafter"/>
</dbReference>
<dbReference type="CDD" id="cd16569">
    <property type="entry name" value="RING-HC_SHPRH-like"/>
    <property type="match status" value="1"/>
</dbReference>
<dbReference type="SUPFAM" id="SSF57903">
    <property type="entry name" value="FYVE/PHD zinc finger"/>
    <property type="match status" value="1"/>
</dbReference>
<evidence type="ECO:0008006" key="9">
    <source>
        <dbReference type="Google" id="ProtNLM"/>
    </source>
</evidence>
<dbReference type="EMBL" id="JARGDH010000003">
    <property type="protein sequence ID" value="KAL0274386.1"/>
    <property type="molecule type" value="Genomic_DNA"/>
</dbReference>
<dbReference type="PROSITE" id="PS01359">
    <property type="entry name" value="ZF_PHD_1"/>
    <property type="match status" value="1"/>
</dbReference>
<dbReference type="PROSITE" id="PS51194">
    <property type="entry name" value="HELICASE_CTER"/>
    <property type="match status" value="1"/>
</dbReference>
<protein>
    <recommendedName>
        <fullName evidence="9">E3 ubiquitin-protein ligase SHPRH</fullName>
    </recommendedName>
</protein>
<dbReference type="Gene3D" id="3.40.50.10810">
    <property type="entry name" value="Tandem AAA-ATPase domain"/>
    <property type="match status" value="2"/>
</dbReference>
<feature type="domain" description="RING-type" evidence="6">
    <location>
        <begin position="1176"/>
        <end position="1219"/>
    </location>
</feature>
<reference evidence="8" key="1">
    <citation type="journal article" date="2024" name="Gigascience">
        <title>Chromosome-level genome of the poultry shaft louse Menopon gallinae provides insight into the host-switching and adaptive evolution of parasitic lice.</title>
        <authorList>
            <person name="Xu Y."/>
            <person name="Ma L."/>
            <person name="Liu S."/>
            <person name="Liang Y."/>
            <person name="Liu Q."/>
            <person name="He Z."/>
            <person name="Tian L."/>
            <person name="Duan Y."/>
            <person name="Cai W."/>
            <person name="Li H."/>
            <person name="Song F."/>
        </authorList>
    </citation>
    <scope>NUCLEOTIDE SEQUENCE</scope>
    <source>
        <strain evidence="8">Cailab_2023a</strain>
    </source>
</reference>
<dbReference type="InterPro" id="IPR017907">
    <property type="entry name" value="Znf_RING_CS"/>
</dbReference>
<evidence type="ECO:0000256" key="2">
    <source>
        <dbReference type="ARBA" id="ARBA00022771"/>
    </source>
</evidence>
<sequence>MFKRKASTPVRNRNASENFSFFESLSTPTERRVSFELSEAETSTETFDRSKTKAWRRKKVFREASPGSIILGEISFMVQVQEDNSLVESNTQICLLIKGEDEKIELLLELSSSKEQRKYYNIESPNDFPWKSISDLCSRYYSWILEDCDGLTRGIVNIRIAVLADKMPIPKAKSVVELFTQKDLPYYDEDVEKNVDSVEILFKETQALQKENLTLPDINAQHDMLRPILRGYQANAVKWMLMREKSTLQPQNMDWINGLVEIFKSLCGNMVYYNKYSQLLFLETPSCPPFPRGGILADEMGLGKTVAVIALILNHHRDLTDKMDTDEFLLPIASDDVKVKPVSSKKSFHNDCELKRKNQENYLTPHEQLILTTRKEPLKPALNKWYESALAEYSAATPKKKRKVESSIKCVCGDTSKRDDMLVKCPECEKEQHVNCVGFKENYRYFCPPCWTKQKLVLSNATLIISPNSIYQQWLEEFKKHVKPEALPNEIFMYDSIKGNFIQPSVLASYDVVITTYSRLRAELYHAIPNESSRKLRNEERFLKQCSPLAQIDWWRLCLDEAQMVENDCSNINHMAKMISAVNRWSVTGTPIQKSVNDIFHLMDFLRLEPFTDKLMWNSVLYLPYIHGEKLPLCSTLSQIFWRNSKQDVSDELHIPEQKVRYHFLKFTAVEQNFYMREHNISSNEFAESLRKSGLDFTRTIDSLNKAVLTRLLNPLLNLRQACSHPLAVKGNKISTKTGSMTMTELFKYLYGKTKIECEEELRKYIAALNGVAGIFCIEEDWYNAVEYYRRVLQIAEEYNEKVHVDSLQRIHTLTNLAEVLHFSGDNVPRTLRDDSLTEQAKQLEDKYMQKAIGDLKSDQKSMEEFAAKITELEGKFYTDSDVWWVRIIHDLTVENAIEEVMDKVSAELLANPTENKKTVEIFLSKISSPRGIEFFLRNWLKSIKDNRTKVLKHLQKLSETSCSDLVYQAVDCHLRTTTSALKKKKCELCICENVLLDYECCLFAVSRKILKEEYEKVMDGAQTKGSWKAHNAEKVLKTLLSVGKNKASSVKWPLKDGKNHLILLDTMKKEFKQLRVVWMSLNHEVQARDEVSMCKLRLRLRYPGEPIPPKQTKLNLKEQNKVEMIYIIEDHEVEPQRMKLMGEIEVSKSEFKKKYGTLLYLDNLGKKENAKPEPCPICKMTLENEWCVLQCGHSYCIDCIRILLMRNCKPSISCPVCRELTRSSDLSFIDLSGREENCDIKVVGEHSTKVEAVVRTLLELKNQDEKVKVLIFSTWAVVLNVLVVALEENGISFRRMPGRNYQVHLKQFKDPKLNITALLLPIAWGSKGLNLIEATHVFLVEPIMNPAEELQALGRVHRIGQNNETVVHRFLIRRTIEEKIHATVSEAKDKWDKKKVTLEDLKNLFDIKSTLVKSNE</sequence>
<dbReference type="InterPro" id="IPR014001">
    <property type="entry name" value="Helicase_ATP-bd"/>
</dbReference>
<dbReference type="PROSITE" id="PS50089">
    <property type="entry name" value="ZF_RING_2"/>
    <property type="match status" value="1"/>
</dbReference>
<dbReference type="GO" id="GO:0005524">
    <property type="term" value="F:ATP binding"/>
    <property type="evidence" value="ECO:0007669"/>
    <property type="project" value="InterPro"/>
</dbReference>
<dbReference type="GO" id="GO:0005634">
    <property type="term" value="C:nucleus"/>
    <property type="evidence" value="ECO:0007669"/>
    <property type="project" value="TreeGrafter"/>
</dbReference>
<dbReference type="SUPFAM" id="SSF57850">
    <property type="entry name" value="RING/U-box"/>
    <property type="match status" value="1"/>
</dbReference>
<dbReference type="InterPro" id="IPR011011">
    <property type="entry name" value="Znf_FYVE_PHD"/>
</dbReference>
<dbReference type="InterPro" id="IPR013083">
    <property type="entry name" value="Znf_RING/FYVE/PHD"/>
</dbReference>
<dbReference type="InterPro" id="IPR027417">
    <property type="entry name" value="P-loop_NTPase"/>
</dbReference>
<dbReference type="InterPro" id="IPR018957">
    <property type="entry name" value="Znf_C3HC4_RING-type"/>
</dbReference>
<proteinExistence type="predicted"/>
<dbReference type="Pfam" id="PF00176">
    <property type="entry name" value="SNF2-rel_dom"/>
    <property type="match status" value="1"/>
</dbReference>
<dbReference type="Pfam" id="PF00097">
    <property type="entry name" value="zf-C3HC4"/>
    <property type="match status" value="1"/>
</dbReference>
<dbReference type="InterPro" id="IPR052583">
    <property type="entry name" value="ATP-helicase/E3_Ub-Ligase"/>
</dbReference>
<keyword evidence="3" id="KW-0378">Hydrolase</keyword>
<dbReference type="GO" id="GO:0006974">
    <property type="term" value="P:DNA damage response"/>
    <property type="evidence" value="ECO:0007669"/>
    <property type="project" value="TreeGrafter"/>
</dbReference>
<evidence type="ECO:0000259" key="6">
    <source>
        <dbReference type="PROSITE" id="PS50089"/>
    </source>
</evidence>
<dbReference type="Pfam" id="PF21325">
    <property type="entry name" value="SHPRH_helical-1st"/>
    <property type="match status" value="1"/>
</dbReference>
<dbReference type="InterPro" id="IPR019786">
    <property type="entry name" value="Zinc_finger_PHD-type_CS"/>
</dbReference>
<dbReference type="Gene3D" id="1.25.40.10">
    <property type="entry name" value="Tetratricopeptide repeat domain"/>
    <property type="match status" value="1"/>
</dbReference>
<organism evidence="8">
    <name type="scientific">Menopon gallinae</name>
    <name type="common">poultry shaft louse</name>
    <dbReference type="NCBI Taxonomy" id="328185"/>
    <lineage>
        <taxon>Eukaryota</taxon>
        <taxon>Metazoa</taxon>
        <taxon>Ecdysozoa</taxon>
        <taxon>Arthropoda</taxon>
        <taxon>Hexapoda</taxon>
        <taxon>Insecta</taxon>
        <taxon>Pterygota</taxon>
        <taxon>Neoptera</taxon>
        <taxon>Paraneoptera</taxon>
        <taxon>Psocodea</taxon>
        <taxon>Troctomorpha</taxon>
        <taxon>Phthiraptera</taxon>
        <taxon>Amblycera</taxon>
        <taxon>Menoponidae</taxon>
        <taxon>Menopon</taxon>
    </lineage>
</organism>
<dbReference type="InterPro" id="IPR038718">
    <property type="entry name" value="SNF2-like_sf"/>
</dbReference>
<dbReference type="InterPro" id="IPR001841">
    <property type="entry name" value="Znf_RING"/>
</dbReference>
<evidence type="ECO:0000313" key="8">
    <source>
        <dbReference type="EMBL" id="KAL0274386.1"/>
    </source>
</evidence>
<dbReference type="GO" id="GO:0016787">
    <property type="term" value="F:hydrolase activity"/>
    <property type="evidence" value="ECO:0007669"/>
    <property type="project" value="UniProtKB-KW"/>
</dbReference>
<dbReference type="Gene3D" id="3.30.40.10">
    <property type="entry name" value="Zinc/RING finger domain, C3HC4 (zinc finger)"/>
    <property type="match status" value="2"/>
</dbReference>
<dbReference type="InterPro" id="IPR011990">
    <property type="entry name" value="TPR-like_helical_dom_sf"/>
</dbReference>
<evidence type="ECO:0000256" key="1">
    <source>
        <dbReference type="ARBA" id="ARBA00022723"/>
    </source>
</evidence>
<dbReference type="GO" id="GO:0005737">
    <property type="term" value="C:cytoplasm"/>
    <property type="evidence" value="ECO:0007669"/>
    <property type="project" value="UniProtKB-ARBA"/>
</dbReference>
<dbReference type="CDD" id="cd18793">
    <property type="entry name" value="SF2_C_SNF"/>
    <property type="match status" value="1"/>
</dbReference>
<dbReference type="InterPro" id="IPR049730">
    <property type="entry name" value="SNF2/RAD54-like_C"/>
</dbReference>
<feature type="domain" description="Helicase C-terminal" evidence="7">
    <location>
        <begin position="1253"/>
        <end position="1403"/>
    </location>
</feature>
<name>A0AAW2HXV0_9NEOP</name>
<keyword evidence="2 5" id="KW-0863">Zinc-finger</keyword>
<dbReference type="Gene3D" id="3.40.50.300">
    <property type="entry name" value="P-loop containing nucleotide triphosphate hydrolases"/>
    <property type="match status" value="1"/>
</dbReference>